<comment type="caution">
    <text evidence="2">The sequence shown here is derived from an EMBL/GenBank/DDBJ whole genome shotgun (WGS) entry which is preliminary data.</text>
</comment>
<dbReference type="AlphaFoldDB" id="A0A1R3I0D2"/>
<feature type="region of interest" description="Disordered" evidence="1">
    <location>
        <begin position="80"/>
        <end position="112"/>
    </location>
</feature>
<gene>
    <name evidence="2" type="ORF">COLO4_25691</name>
</gene>
<reference evidence="3" key="1">
    <citation type="submission" date="2013-09" db="EMBL/GenBank/DDBJ databases">
        <title>Corchorus olitorius genome sequencing.</title>
        <authorList>
            <person name="Alam M."/>
            <person name="Haque M.S."/>
            <person name="Islam M.S."/>
            <person name="Emdad E.M."/>
            <person name="Islam M.M."/>
            <person name="Ahmed B."/>
            <person name="Halim A."/>
            <person name="Hossen Q.M.M."/>
            <person name="Hossain M.Z."/>
            <person name="Ahmed R."/>
            <person name="Khan M.M."/>
            <person name="Islam R."/>
            <person name="Rashid M.M."/>
            <person name="Khan S.A."/>
            <person name="Rahman M.S."/>
            <person name="Alam M."/>
            <person name="Yahiya A.S."/>
            <person name="Khan M.S."/>
            <person name="Azam M.S."/>
            <person name="Haque T."/>
            <person name="Lashkar M.Z.H."/>
            <person name="Akhand A.I."/>
            <person name="Morshed G."/>
            <person name="Roy S."/>
            <person name="Uddin K.S."/>
            <person name="Rabeya T."/>
            <person name="Hossain A.S."/>
            <person name="Chowdhury A."/>
            <person name="Snigdha A.R."/>
            <person name="Mortoza M.S."/>
            <person name="Matin S.A."/>
            <person name="Hoque S.M.E."/>
            <person name="Islam M.K."/>
            <person name="Roy D.K."/>
            <person name="Haider R."/>
            <person name="Moosa M.M."/>
            <person name="Elias S.M."/>
            <person name="Hasan A.M."/>
            <person name="Jahan S."/>
            <person name="Shafiuddin M."/>
            <person name="Mahmood N."/>
            <person name="Shommy N.S."/>
        </authorList>
    </citation>
    <scope>NUCLEOTIDE SEQUENCE [LARGE SCALE GENOMIC DNA]</scope>
    <source>
        <strain evidence="3">cv. O-4</strain>
    </source>
</reference>
<evidence type="ECO:0000256" key="1">
    <source>
        <dbReference type="SAM" id="MobiDB-lite"/>
    </source>
</evidence>
<feature type="region of interest" description="Disordered" evidence="1">
    <location>
        <begin position="140"/>
        <end position="160"/>
    </location>
</feature>
<organism evidence="2 3">
    <name type="scientific">Corchorus olitorius</name>
    <dbReference type="NCBI Taxonomy" id="93759"/>
    <lineage>
        <taxon>Eukaryota</taxon>
        <taxon>Viridiplantae</taxon>
        <taxon>Streptophyta</taxon>
        <taxon>Embryophyta</taxon>
        <taxon>Tracheophyta</taxon>
        <taxon>Spermatophyta</taxon>
        <taxon>Magnoliopsida</taxon>
        <taxon>eudicotyledons</taxon>
        <taxon>Gunneridae</taxon>
        <taxon>Pentapetalae</taxon>
        <taxon>rosids</taxon>
        <taxon>malvids</taxon>
        <taxon>Malvales</taxon>
        <taxon>Malvaceae</taxon>
        <taxon>Grewioideae</taxon>
        <taxon>Apeibeae</taxon>
        <taxon>Corchorus</taxon>
    </lineage>
</organism>
<protein>
    <submittedName>
        <fullName evidence="2">Uncharacterized protein</fullName>
    </submittedName>
</protein>
<sequence>MASTLDKARLWFLSVAAKFRRNSNPSIPKSPGGTKTNINRKILQGKKVENKQVMVARNDCTFLEMYFTFKWLDNLLNYKQPSEPVDENNHKGDYGWGASDDQSGVEARDDQRQNQQFYLKAADGKVEEWLEWNSAAVDAFENSQLREGDQGGRASASDDD</sequence>
<proteinExistence type="predicted"/>
<dbReference type="OrthoDB" id="10438157at2759"/>
<dbReference type="Proteomes" id="UP000187203">
    <property type="component" value="Unassembled WGS sequence"/>
</dbReference>
<evidence type="ECO:0000313" key="2">
    <source>
        <dbReference type="EMBL" id="OMO76043.1"/>
    </source>
</evidence>
<evidence type="ECO:0000313" key="3">
    <source>
        <dbReference type="Proteomes" id="UP000187203"/>
    </source>
</evidence>
<keyword evidence="3" id="KW-1185">Reference proteome</keyword>
<dbReference type="EMBL" id="AWUE01019119">
    <property type="protein sequence ID" value="OMO76043.1"/>
    <property type="molecule type" value="Genomic_DNA"/>
</dbReference>
<accession>A0A1R3I0D2</accession>
<name>A0A1R3I0D2_9ROSI</name>